<evidence type="ECO:0000259" key="2">
    <source>
        <dbReference type="Pfam" id="PF04572"/>
    </source>
</evidence>
<sequence length="428" mass="48407">MHPPASNSTRMPWRWRRGHLPLPLRLLLLPFLFSLLFFLVVQSNRLAIIHRRHHSRSSSPLVNPPPLRPFQPESGLPSHDVHQRFCLYAASAGGRRQPGSPVSAHTSKKQRSMALMRELPRSARSRRFSERAADFFTGHQCRDRFFMVWLAPLRGFGRRELFAVESVFHSHPNACLLIASVTIDSGAGALLLKPFVDRGFRVRALAPDFTYLLSATPAAIWFRRLQRGEIDPGDISLGQNLSNLLRHALLYKYGGAYVDTDVIVLRSFTALRNAIGAQAVDAGTQNWTRLNNAVMVFDREHPLLYDFMKEFARSFDGRKWGHNGPYLVSRVATRVAGRAGYNFSVLPPAAFYPVGWIKIEKLFTRPQDRNQSRLASENLDWIQRRSYAVHLWNRKSSGFKVEEGSVISRLMAACCVLCNFSASAAKAA</sequence>
<protein>
    <recommendedName>
        <fullName evidence="2">Alpha 1,4-glycosyltransferase domain-containing protein</fullName>
    </recommendedName>
</protein>
<dbReference type="Pfam" id="PF04572">
    <property type="entry name" value="Gb3_synth"/>
    <property type="match status" value="1"/>
</dbReference>
<evidence type="ECO:0000256" key="1">
    <source>
        <dbReference type="SAM" id="MobiDB-lite"/>
    </source>
</evidence>
<dbReference type="InterPro" id="IPR029044">
    <property type="entry name" value="Nucleotide-diphossugar_trans"/>
</dbReference>
<dbReference type="PANTHER" id="PTHR46781:SF5">
    <property type="entry name" value="ALPHA 1,4-GLYCOSYLTRANSFERASE FAMILY PROTEIN"/>
    <property type="match status" value="1"/>
</dbReference>
<dbReference type="EMBL" id="JACMSC010000010">
    <property type="protein sequence ID" value="KAG6504933.1"/>
    <property type="molecule type" value="Genomic_DNA"/>
</dbReference>
<dbReference type="Gene3D" id="3.90.550.20">
    <property type="match status" value="1"/>
</dbReference>
<name>A0A8J5GBF7_ZINOF</name>
<dbReference type="PANTHER" id="PTHR46781">
    <property type="entry name" value="ALPHA 1,4-GLYCOSYLTRANSFERASE FAMILY PROTEIN"/>
    <property type="match status" value="1"/>
</dbReference>
<evidence type="ECO:0000313" key="3">
    <source>
        <dbReference type="EMBL" id="KAG6504933.1"/>
    </source>
</evidence>
<gene>
    <name evidence="3" type="ORF">ZIOFF_037281</name>
</gene>
<dbReference type="SUPFAM" id="SSF53448">
    <property type="entry name" value="Nucleotide-diphospho-sugar transferases"/>
    <property type="match status" value="1"/>
</dbReference>
<dbReference type="Pfam" id="PF04488">
    <property type="entry name" value="Gly_transf_sug"/>
    <property type="match status" value="1"/>
</dbReference>
<dbReference type="Proteomes" id="UP000734854">
    <property type="component" value="Unassembled WGS sequence"/>
</dbReference>
<dbReference type="InterPro" id="IPR044789">
    <property type="entry name" value="Put_A1-4-GlycosylTfrase_plant"/>
</dbReference>
<reference evidence="3 4" key="1">
    <citation type="submission" date="2020-08" db="EMBL/GenBank/DDBJ databases">
        <title>Plant Genome Project.</title>
        <authorList>
            <person name="Zhang R.-G."/>
        </authorList>
    </citation>
    <scope>NUCLEOTIDE SEQUENCE [LARGE SCALE GENOMIC DNA]</scope>
    <source>
        <tissue evidence="3">Rhizome</tissue>
    </source>
</reference>
<comment type="caution">
    <text evidence="3">The sequence shown here is derived from an EMBL/GenBank/DDBJ whole genome shotgun (WGS) entry which is preliminary data.</text>
</comment>
<evidence type="ECO:0000313" key="4">
    <source>
        <dbReference type="Proteomes" id="UP000734854"/>
    </source>
</evidence>
<feature type="region of interest" description="Disordered" evidence="1">
    <location>
        <begin position="92"/>
        <end position="113"/>
    </location>
</feature>
<keyword evidence="4" id="KW-1185">Reference proteome</keyword>
<organism evidence="3 4">
    <name type="scientific">Zingiber officinale</name>
    <name type="common">Ginger</name>
    <name type="synonym">Amomum zingiber</name>
    <dbReference type="NCBI Taxonomy" id="94328"/>
    <lineage>
        <taxon>Eukaryota</taxon>
        <taxon>Viridiplantae</taxon>
        <taxon>Streptophyta</taxon>
        <taxon>Embryophyta</taxon>
        <taxon>Tracheophyta</taxon>
        <taxon>Spermatophyta</taxon>
        <taxon>Magnoliopsida</taxon>
        <taxon>Liliopsida</taxon>
        <taxon>Zingiberales</taxon>
        <taxon>Zingiberaceae</taxon>
        <taxon>Zingiber</taxon>
    </lineage>
</organism>
<dbReference type="InterPro" id="IPR007652">
    <property type="entry name" value="A1-4-GlycosylTfrase_dom"/>
</dbReference>
<accession>A0A8J5GBF7</accession>
<feature type="domain" description="Alpha 1,4-glycosyltransferase" evidence="2">
    <location>
        <begin position="297"/>
        <end position="418"/>
    </location>
</feature>
<proteinExistence type="predicted"/>
<dbReference type="AlphaFoldDB" id="A0A8J5GBF7"/>
<dbReference type="InterPro" id="IPR007577">
    <property type="entry name" value="GlycoTrfase_DXD_sugar-bd_CS"/>
</dbReference>